<dbReference type="AlphaFoldDB" id="A0A9R1Q5X3"/>
<accession>A0A9R1Q5X3</accession>
<reference evidence="1 2" key="1">
    <citation type="submission" date="2017-09" db="EMBL/GenBank/DDBJ databases">
        <authorList>
            <consortium name="International Durum Wheat Genome Sequencing Consortium (IDWGSC)"/>
            <person name="Milanesi L."/>
        </authorList>
    </citation>
    <scope>NUCLEOTIDE SEQUENCE [LARGE SCALE GENOMIC DNA]</scope>
    <source>
        <strain evidence="2">cv. Svevo</strain>
    </source>
</reference>
<dbReference type="OMA" id="FRSRFFW"/>
<sequence length="157" mass="18420">MVLYMLSFFHLPKGVLQRLDYFRSRFFWQCDNESNKYRLARWSVLCRPKSQGGLGIQDLEIKNIALLSKWVYKLLSENGVWQEIIRNKYVGSNAISQVHWKPGDSHFWSGLMKAKELFFQFGTFSVRDGSQVRFWEDTWLGNTTNGAISELVHDCQT</sequence>
<evidence type="ECO:0000313" key="2">
    <source>
        <dbReference type="Proteomes" id="UP000324705"/>
    </source>
</evidence>
<protein>
    <submittedName>
        <fullName evidence="1">Uncharacterized protein</fullName>
    </submittedName>
</protein>
<dbReference type="Gramene" id="TRITD3Bv1G001500.1">
    <property type="protein sequence ID" value="TRITD3Bv1G001500.1"/>
    <property type="gene ID" value="TRITD3Bv1G001500"/>
</dbReference>
<proteinExistence type="predicted"/>
<evidence type="ECO:0000313" key="1">
    <source>
        <dbReference type="EMBL" id="VAH70650.1"/>
    </source>
</evidence>
<dbReference type="PANTHER" id="PTHR33116">
    <property type="entry name" value="REVERSE TRANSCRIPTASE ZINC-BINDING DOMAIN-CONTAINING PROTEIN-RELATED-RELATED"/>
    <property type="match status" value="1"/>
</dbReference>
<dbReference type="Proteomes" id="UP000324705">
    <property type="component" value="Chromosome 3B"/>
</dbReference>
<keyword evidence="2" id="KW-1185">Reference proteome</keyword>
<name>A0A9R1Q5X3_TRITD</name>
<dbReference type="PANTHER" id="PTHR33116:SF87">
    <property type="entry name" value="OS01G0158850 PROTEIN"/>
    <property type="match status" value="1"/>
</dbReference>
<organism evidence="1 2">
    <name type="scientific">Triticum turgidum subsp. durum</name>
    <name type="common">Durum wheat</name>
    <name type="synonym">Triticum durum</name>
    <dbReference type="NCBI Taxonomy" id="4567"/>
    <lineage>
        <taxon>Eukaryota</taxon>
        <taxon>Viridiplantae</taxon>
        <taxon>Streptophyta</taxon>
        <taxon>Embryophyta</taxon>
        <taxon>Tracheophyta</taxon>
        <taxon>Spermatophyta</taxon>
        <taxon>Magnoliopsida</taxon>
        <taxon>Liliopsida</taxon>
        <taxon>Poales</taxon>
        <taxon>Poaceae</taxon>
        <taxon>BOP clade</taxon>
        <taxon>Pooideae</taxon>
        <taxon>Triticodae</taxon>
        <taxon>Triticeae</taxon>
        <taxon>Triticinae</taxon>
        <taxon>Triticum</taxon>
    </lineage>
</organism>
<gene>
    <name evidence="1" type="ORF">TRITD_3Bv1G001500</name>
</gene>
<dbReference type="EMBL" id="LT934116">
    <property type="protein sequence ID" value="VAH70650.1"/>
    <property type="molecule type" value="Genomic_DNA"/>
</dbReference>